<dbReference type="EMBL" id="LJCS01000070">
    <property type="protein sequence ID" value="KOY60677.1"/>
    <property type="molecule type" value="Genomic_DNA"/>
</dbReference>
<accession>A0ABR5K7V1</accession>
<comment type="caution">
    <text evidence="1">The sequence shown here is derived from an EMBL/GenBank/DDBJ whole genome shotgun (WGS) entry which is preliminary data.</text>
</comment>
<proteinExistence type="predicted"/>
<dbReference type="Proteomes" id="UP000037727">
    <property type="component" value="Unassembled WGS sequence"/>
</dbReference>
<reference evidence="1 2" key="1">
    <citation type="submission" date="2015-09" db="EMBL/GenBank/DDBJ databases">
        <title>Draft genome sequence and assembly of Photorhabdus sp. VMG, a bacterial symbiont associated with Heterorhabditis zealandica.</title>
        <authorList>
            <person name="Naidoo S."/>
            <person name="Featherston J."/>
            <person name="Mothupi B."/>
            <person name="Gray V.M."/>
        </authorList>
    </citation>
    <scope>NUCLEOTIDE SEQUENCE [LARGE SCALE GENOMIC DNA]</scope>
    <source>
        <strain evidence="1 2">VMG</strain>
    </source>
</reference>
<name>A0ABR5K7V1_9GAMM</name>
<evidence type="ECO:0000313" key="1">
    <source>
        <dbReference type="EMBL" id="KOY60677.1"/>
    </source>
</evidence>
<protein>
    <recommendedName>
        <fullName evidence="3">FidL-like membrane protein</fullName>
    </recommendedName>
</protein>
<organism evidence="1 2">
    <name type="scientific">Photorhabdus heterorhabditis</name>
    <dbReference type="NCBI Taxonomy" id="880156"/>
    <lineage>
        <taxon>Bacteria</taxon>
        <taxon>Pseudomonadati</taxon>
        <taxon>Pseudomonadota</taxon>
        <taxon>Gammaproteobacteria</taxon>
        <taxon>Enterobacterales</taxon>
        <taxon>Morganellaceae</taxon>
        <taxon>Photorhabdus</taxon>
    </lineage>
</organism>
<evidence type="ECO:0008006" key="3">
    <source>
        <dbReference type="Google" id="ProtNLM"/>
    </source>
</evidence>
<sequence>MIKKAFFVVVAVLLLVPPVIVKKLHDSINKFNNLPFKCQTFTRYVLDDNGRTVYINVALDLRLYSSKRGYFLLTGTVQDKEKTSRLSRTIRLENGYLTQGKTFAYQIKSIEKLDSDNSDDSIFQRLLNEYRTGSREFQIDVFRIDKLTWLVGGPYAFVNTCTRY</sequence>
<gene>
    <name evidence="1" type="ORF">AM629_18085</name>
</gene>
<dbReference type="RefSeq" id="WP_054480754.1">
    <property type="nucleotide sequence ID" value="NZ_CAWMRL010000070.1"/>
</dbReference>
<keyword evidence="2" id="KW-1185">Reference proteome</keyword>
<evidence type="ECO:0000313" key="2">
    <source>
        <dbReference type="Proteomes" id="UP000037727"/>
    </source>
</evidence>